<evidence type="ECO:0000259" key="7">
    <source>
        <dbReference type="Pfam" id="PF02687"/>
    </source>
</evidence>
<dbReference type="InterPro" id="IPR003838">
    <property type="entry name" value="ABC3_permease_C"/>
</dbReference>
<keyword evidence="4 6" id="KW-1133">Transmembrane helix</keyword>
<evidence type="ECO:0000256" key="1">
    <source>
        <dbReference type="ARBA" id="ARBA00004651"/>
    </source>
</evidence>
<dbReference type="PANTHER" id="PTHR30572:SF18">
    <property type="entry name" value="ABC-TYPE MACROLIDE FAMILY EXPORT SYSTEM PERMEASE COMPONENT 2"/>
    <property type="match status" value="1"/>
</dbReference>
<feature type="transmembrane region" description="Helical" evidence="6">
    <location>
        <begin position="289"/>
        <end position="309"/>
    </location>
</feature>
<feature type="transmembrane region" description="Helical" evidence="6">
    <location>
        <begin position="431"/>
        <end position="457"/>
    </location>
</feature>
<reference evidence="9 10" key="1">
    <citation type="submission" date="2019-01" db="EMBL/GenBank/DDBJ databases">
        <title>Ancylomarina salipaludis sp. nov., isolated from a salt marsh.</title>
        <authorList>
            <person name="Yoon J.-H."/>
        </authorList>
    </citation>
    <scope>NUCLEOTIDE SEQUENCE [LARGE SCALE GENOMIC DNA]</scope>
    <source>
        <strain evidence="9 10">SHSM-M15</strain>
    </source>
</reference>
<evidence type="ECO:0000313" key="9">
    <source>
        <dbReference type="EMBL" id="RXQ97623.1"/>
    </source>
</evidence>
<evidence type="ECO:0000256" key="3">
    <source>
        <dbReference type="ARBA" id="ARBA00022692"/>
    </source>
</evidence>
<feature type="domain" description="ABC3 transporter permease C-terminal" evidence="7">
    <location>
        <begin position="295"/>
        <end position="407"/>
    </location>
</feature>
<keyword evidence="5 6" id="KW-0472">Membrane</keyword>
<evidence type="ECO:0000256" key="2">
    <source>
        <dbReference type="ARBA" id="ARBA00022475"/>
    </source>
</evidence>
<evidence type="ECO:0000313" key="10">
    <source>
        <dbReference type="Proteomes" id="UP000289703"/>
    </source>
</evidence>
<accession>A0A4Q1JQF6</accession>
<feature type="transmembrane region" description="Helical" evidence="6">
    <location>
        <begin position="683"/>
        <end position="705"/>
    </location>
</feature>
<dbReference type="PANTHER" id="PTHR30572">
    <property type="entry name" value="MEMBRANE COMPONENT OF TRANSPORTER-RELATED"/>
    <property type="match status" value="1"/>
</dbReference>
<name>A0A4Q1JQF6_9BACT</name>
<evidence type="ECO:0000256" key="5">
    <source>
        <dbReference type="ARBA" id="ARBA00023136"/>
    </source>
</evidence>
<feature type="domain" description="MacB-like periplasmic core" evidence="8">
    <location>
        <begin position="20"/>
        <end position="242"/>
    </location>
</feature>
<feature type="transmembrane region" description="Helical" evidence="6">
    <location>
        <begin position="768"/>
        <end position="790"/>
    </location>
</feature>
<dbReference type="RefSeq" id="WP_129252299.1">
    <property type="nucleotide sequence ID" value="NZ_SAXA01000001.1"/>
</dbReference>
<proteinExistence type="predicted"/>
<feature type="transmembrane region" description="Helical" evidence="6">
    <location>
        <begin position="21"/>
        <end position="41"/>
    </location>
</feature>
<keyword evidence="10" id="KW-1185">Reference proteome</keyword>
<gene>
    <name evidence="9" type="ORF">EO244_01700</name>
</gene>
<keyword evidence="2" id="KW-1003">Cell membrane</keyword>
<evidence type="ECO:0000259" key="8">
    <source>
        <dbReference type="Pfam" id="PF12704"/>
    </source>
</evidence>
<dbReference type="AlphaFoldDB" id="A0A4Q1JQF6"/>
<dbReference type="GO" id="GO:0005886">
    <property type="term" value="C:plasma membrane"/>
    <property type="evidence" value="ECO:0007669"/>
    <property type="project" value="UniProtKB-SubCell"/>
</dbReference>
<dbReference type="GO" id="GO:0022857">
    <property type="term" value="F:transmembrane transporter activity"/>
    <property type="evidence" value="ECO:0007669"/>
    <property type="project" value="TreeGrafter"/>
</dbReference>
<dbReference type="Pfam" id="PF12704">
    <property type="entry name" value="MacB_PCD"/>
    <property type="match status" value="1"/>
</dbReference>
<organism evidence="9 10">
    <name type="scientific">Ancylomarina salipaludis</name>
    <dbReference type="NCBI Taxonomy" id="2501299"/>
    <lineage>
        <taxon>Bacteria</taxon>
        <taxon>Pseudomonadati</taxon>
        <taxon>Bacteroidota</taxon>
        <taxon>Bacteroidia</taxon>
        <taxon>Marinilabiliales</taxon>
        <taxon>Marinifilaceae</taxon>
        <taxon>Ancylomarina</taxon>
    </lineage>
</organism>
<evidence type="ECO:0000256" key="6">
    <source>
        <dbReference type="SAM" id="Phobius"/>
    </source>
</evidence>
<dbReference type="OrthoDB" id="9770036at2"/>
<evidence type="ECO:0000256" key="4">
    <source>
        <dbReference type="ARBA" id="ARBA00022989"/>
    </source>
</evidence>
<protein>
    <submittedName>
        <fullName evidence="9">ABC transporter permease</fullName>
    </submittedName>
</protein>
<feature type="transmembrane region" description="Helical" evidence="6">
    <location>
        <begin position="336"/>
        <end position="364"/>
    </location>
</feature>
<feature type="transmembrane region" description="Helical" evidence="6">
    <location>
        <begin position="738"/>
        <end position="756"/>
    </location>
</feature>
<dbReference type="InterPro" id="IPR025857">
    <property type="entry name" value="MacB_PCD"/>
</dbReference>
<sequence>MLKNFFITIIRNISRNKFYSAINMVGLSIGLVCTILITLFIRDEYSYDKYNLKHDRIYRIGIDFVLNGNRDRTATSALPMGPTFKQYFPEVQEYVRFITAHKQQITYQDKNFYEENIAYTDSTLFNVFSYELVKGDPKKALTQPFSAVLNETLAHKYFGDEDPIGKIIKVDERHQFTVTAIIKDIPSNSHFKFNILYSISTLAKRSGNANFNTIEPISFWNFSYYTFILLKENSSIDKVEQRFPLYYQKYMNDFGEQFGIDFKIIFQKLTDIHLKSDLNWDAPTGNIKYIYILLAIAIFILSIAGINYMNMATARSSKRAKEVGMRKVVGAQKESIIRLFLLESLTLTFAALGIAIIIVELILPVFNMMVNKDLVLNIVQTPDIFLFIISIALILGILSGSYPAFYLSAFRPVAILKGRRKARGGNKRLRQILVICQFTVSAIMISGTIIVISQLFFLKNKDMGFDKENILIAPIRDSSLRTNMNIFKTELKKNSNIEAVATSNSIIGFSNSKTVHLYETADGMKEHALNFNIIDFDYIDLMKLRLMQGRKFNKAIKTDSTTAFIVNQSASNKFKWGANAIGKKLQFGVSFGEHKEVRLGKVIGVITDFHYQTLSTTIEPLSLFISEAPEDRDVIYIKIRQTNQNETISYIRDVWKSFSPNHAFHYFFLDDKINKRFKTEERLTLLFIIFSFICILIASMGLFGLSSFMAEQRNKELGIRKVLGASTNNIVYLLTREFLKLIIIANLIAVPFAYWALNIWLQDFPYRIVIHAWVFILTLIITLIIGLSTVSWQSFKAAKSDPVMVIKYE</sequence>
<dbReference type="Pfam" id="PF02687">
    <property type="entry name" value="FtsX"/>
    <property type="match status" value="2"/>
</dbReference>
<feature type="domain" description="ABC3 transporter permease C-terminal" evidence="7">
    <location>
        <begin position="688"/>
        <end position="802"/>
    </location>
</feature>
<keyword evidence="3 6" id="KW-0812">Transmembrane</keyword>
<dbReference type="InterPro" id="IPR050250">
    <property type="entry name" value="Macrolide_Exporter_MacB"/>
</dbReference>
<feature type="transmembrane region" description="Helical" evidence="6">
    <location>
        <begin position="384"/>
        <end position="410"/>
    </location>
</feature>
<dbReference type="Proteomes" id="UP000289703">
    <property type="component" value="Unassembled WGS sequence"/>
</dbReference>
<dbReference type="EMBL" id="SAXA01000001">
    <property type="protein sequence ID" value="RXQ97623.1"/>
    <property type="molecule type" value="Genomic_DNA"/>
</dbReference>
<comment type="caution">
    <text evidence="9">The sequence shown here is derived from an EMBL/GenBank/DDBJ whole genome shotgun (WGS) entry which is preliminary data.</text>
</comment>
<comment type="subcellular location">
    <subcellularLocation>
        <location evidence="1">Cell membrane</location>
        <topology evidence="1">Multi-pass membrane protein</topology>
    </subcellularLocation>
</comment>